<reference evidence="10 11" key="1">
    <citation type="journal article" date="2008" name="PLoS ONE">
        <title>Genome sequence of Brucella abortus vaccine strain S19 compared to virulent strains yields candidate virulence genes.</title>
        <authorList>
            <person name="Crasta O.R."/>
            <person name="Folkerts O."/>
            <person name="Fei Z."/>
            <person name="Mane S.P."/>
            <person name="Evans C."/>
            <person name="Martino-Catt S."/>
            <person name="Bricker B."/>
            <person name="Yu G."/>
            <person name="Du L."/>
            <person name="Sobral B.W."/>
        </authorList>
    </citation>
    <scope>NUCLEOTIDE SEQUENCE [LARGE SCALE GENOMIC DNA]</scope>
    <source>
        <strain evidence="10 11">S19</strain>
    </source>
</reference>
<evidence type="ECO:0000256" key="3">
    <source>
        <dbReference type="ARBA" id="ARBA00022475"/>
    </source>
</evidence>
<dbReference type="AlphaFoldDB" id="A0A0F6AV84"/>
<keyword evidence="6 9" id="KW-1133">Transmembrane helix</keyword>
<dbReference type="PANTHER" id="PTHR11795">
    <property type="entry name" value="BRANCHED-CHAIN AMINO ACID TRANSPORT SYSTEM PERMEASE PROTEIN LIVH"/>
    <property type="match status" value="1"/>
</dbReference>
<sequence length="298" mass="31457">MTTFLQILLNGLMLGGLFAIVAVGLTLIFGIVKVVNFAHGEFLMAGMFVTWLITTKLGLHPYAAVIIVLPAMFILGALTQRLLIQPLMASDDGHAQIFATVGLSTAMINLALLIFGADIANTPNFGLRTPIEIGPLRVLTGQVFIFLGAIVLVVALQLFLKNSQTGRAIRAVAQHRSAAELMGVNVSRIYILCFGLGAACVGLAAVLIAPLYPTSSNIGTYFVLTAFVVVVLGGLGSIPGAFVGALIIGVIDTMSGYYIGSDLREAVVFGIFLLILILKPSASLASSLIFRICPQEYS</sequence>
<feature type="transmembrane region" description="Helical" evidence="9">
    <location>
        <begin position="12"/>
        <end position="35"/>
    </location>
</feature>
<keyword evidence="4 9" id="KW-0812">Transmembrane</keyword>
<evidence type="ECO:0000313" key="10">
    <source>
        <dbReference type="EMBL" id="ACD74261.1"/>
    </source>
</evidence>
<evidence type="ECO:0000313" key="11">
    <source>
        <dbReference type="Proteomes" id="UP000002565"/>
    </source>
</evidence>
<dbReference type="PANTHER" id="PTHR11795:SF445">
    <property type="entry name" value="AMINO ACID ABC TRANSPORTER PERMEASE PROTEIN"/>
    <property type="match status" value="1"/>
</dbReference>
<dbReference type="EMBL" id="CP000888">
    <property type="protein sequence ID" value="ACD74261.1"/>
    <property type="molecule type" value="Genomic_DNA"/>
</dbReference>
<keyword evidence="5" id="KW-0029">Amino-acid transport</keyword>
<accession>A0A0F6AV84</accession>
<keyword evidence="7 9" id="KW-0472">Membrane</keyword>
<evidence type="ECO:0000256" key="8">
    <source>
        <dbReference type="ARBA" id="ARBA00037998"/>
    </source>
</evidence>
<dbReference type="GO" id="GO:0022857">
    <property type="term" value="F:transmembrane transporter activity"/>
    <property type="evidence" value="ECO:0007669"/>
    <property type="project" value="InterPro"/>
</dbReference>
<dbReference type="InterPro" id="IPR001851">
    <property type="entry name" value="ABC_transp_permease"/>
</dbReference>
<dbReference type="HOGENOM" id="CLU_039929_2_0_5"/>
<dbReference type="GO" id="GO:0006865">
    <property type="term" value="P:amino acid transport"/>
    <property type="evidence" value="ECO:0007669"/>
    <property type="project" value="UniProtKB-KW"/>
</dbReference>
<evidence type="ECO:0000256" key="2">
    <source>
        <dbReference type="ARBA" id="ARBA00022448"/>
    </source>
</evidence>
<dbReference type="Pfam" id="PF02653">
    <property type="entry name" value="BPD_transp_2"/>
    <property type="match status" value="1"/>
</dbReference>
<name>A0A0F6AV84_BRUA1</name>
<feature type="transmembrane region" description="Helical" evidence="9">
    <location>
        <begin position="65"/>
        <end position="84"/>
    </location>
</feature>
<evidence type="ECO:0000256" key="4">
    <source>
        <dbReference type="ARBA" id="ARBA00022692"/>
    </source>
</evidence>
<keyword evidence="2" id="KW-0813">Transport</keyword>
<organism evidence="10 11">
    <name type="scientific">Brucella abortus (strain S19)</name>
    <dbReference type="NCBI Taxonomy" id="430066"/>
    <lineage>
        <taxon>Bacteria</taxon>
        <taxon>Pseudomonadati</taxon>
        <taxon>Pseudomonadota</taxon>
        <taxon>Alphaproteobacteria</taxon>
        <taxon>Hyphomicrobiales</taxon>
        <taxon>Brucellaceae</taxon>
        <taxon>Brucella/Ochrobactrum group</taxon>
        <taxon>Brucella</taxon>
    </lineage>
</organism>
<evidence type="ECO:0000256" key="6">
    <source>
        <dbReference type="ARBA" id="ARBA00022989"/>
    </source>
</evidence>
<protein>
    <submittedName>
        <fullName evidence="10">Bacterial inner-membrane translocator</fullName>
    </submittedName>
</protein>
<dbReference type="GO" id="GO:0005886">
    <property type="term" value="C:plasma membrane"/>
    <property type="evidence" value="ECO:0007669"/>
    <property type="project" value="UniProtKB-SubCell"/>
</dbReference>
<proteinExistence type="inferred from homology"/>
<evidence type="ECO:0000256" key="7">
    <source>
        <dbReference type="ARBA" id="ARBA00023136"/>
    </source>
</evidence>
<keyword evidence="3" id="KW-1003">Cell membrane</keyword>
<gene>
    <name evidence="10" type="ordered locus">BAbS19_II07680</name>
</gene>
<feature type="transmembrane region" description="Helical" evidence="9">
    <location>
        <begin position="266"/>
        <end position="290"/>
    </location>
</feature>
<evidence type="ECO:0000256" key="5">
    <source>
        <dbReference type="ARBA" id="ARBA00022970"/>
    </source>
</evidence>
<feature type="transmembrane region" description="Helical" evidence="9">
    <location>
        <begin position="139"/>
        <end position="160"/>
    </location>
</feature>
<dbReference type="InterPro" id="IPR052157">
    <property type="entry name" value="BCAA_transport_permease"/>
</dbReference>
<evidence type="ECO:0000256" key="1">
    <source>
        <dbReference type="ARBA" id="ARBA00004651"/>
    </source>
</evidence>
<feature type="transmembrane region" description="Helical" evidence="9">
    <location>
        <begin position="189"/>
        <end position="212"/>
    </location>
</feature>
<comment type="similarity">
    <text evidence="8">Belongs to the binding-protein-dependent transport system permease family. LivHM subfamily.</text>
</comment>
<comment type="subcellular location">
    <subcellularLocation>
        <location evidence="1">Cell membrane</location>
        <topology evidence="1">Multi-pass membrane protein</topology>
    </subcellularLocation>
</comment>
<dbReference type="Proteomes" id="UP000002565">
    <property type="component" value="Chromosome 2"/>
</dbReference>
<dbReference type="KEGG" id="bmc:BAbS19_II07680"/>
<feature type="transmembrane region" description="Helical" evidence="9">
    <location>
        <begin position="96"/>
        <end position="119"/>
    </location>
</feature>
<dbReference type="CDD" id="cd06582">
    <property type="entry name" value="TM_PBP1_LivH_like"/>
    <property type="match status" value="1"/>
</dbReference>
<dbReference type="GeneID" id="93015317"/>
<dbReference type="RefSeq" id="WP_002966214.1">
    <property type="nucleotide sequence ID" value="NC_010740.1"/>
</dbReference>
<evidence type="ECO:0000256" key="9">
    <source>
        <dbReference type="SAM" id="Phobius"/>
    </source>
</evidence>
<dbReference type="PATRIC" id="fig|359391.4.peg.3123"/>